<dbReference type="Pfam" id="PF12697">
    <property type="entry name" value="Abhydrolase_6"/>
    <property type="match status" value="1"/>
</dbReference>
<name>A0AA40BQA0_9PEZI</name>
<evidence type="ECO:0000313" key="4">
    <source>
        <dbReference type="EMBL" id="KAK0738404.1"/>
    </source>
</evidence>
<reference evidence="4" key="1">
    <citation type="submission" date="2023-06" db="EMBL/GenBank/DDBJ databases">
        <title>Genome-scale phylogeny and comparative genomics of the fungal order Sordariales.</title>
        <authorList>
            <consortium name="Lawrence Berkeley National Laboratory"/>
            <person name="Hensen N."/>
            <person name="Bonometti L."/>
            <person name="Westerberg I."/>
            <person name="Brannstrom I.O."/>
            <person name="Guillou S."/>
            <person name="Cros-Aarteil S."/>
            <person name="Calhoun S."/>
            <person name="Haridas S."/>
            <person name="Kuo A."/>
            <person name="Mondo S."/>
            <person name="Pangilinan J."/>
            <person name="Riley R."/>
            <person name="LaButti K."/>
            <person name="Andreopoulos B."/>
            <person name="Lipzen A."/>
            <person name="Chen C."/>
            <person name="Yanf M."/>
            <person name="Daum C."/>
            <person name="Ng V."/>
            <person name="Clum A."/>
            <person name="Steindorff A."/>
            <person name="Ohm R."/>
            <person name="Martin F."/>
            <person name="Silar P."/>
            <person name="Natvig D."/>
            <person name="Lalanne C."/>
            <person name="Gautier V."/>
            <person name="Ament-velasquez S.L."/>
            <person name="Kruys A."/>
            <person name="Hutchinson M.I."/>
            <person name="Powell A.J."/>
            <person name="Barry K."/>
            <person name="Miller A.N."/>
            <person name="Grigoriev I.V."/>
            <person name="Debuchy R."/>
            <person name="Gladieux P."/>
            <person name="Thoren M.H."/>
            <person name="Johannesson H."/>
        </authorList>
    </citation>
    <scope>NUCLEOTIDE SEQUENCE</scope>
    <source>
        <strain evidence="4">SMH3187-1</strain>
    </source>
</reference>
<evidence type="ECO:0000259" key="3">
    <source>
        <dbReference type="Pfam" id="PF12697"/>
    </source>
</evidence>
<comment type="similarity">
    <text evidence="2">Belongs to the AB hydrolase superfamily. Epoxide hydrolase family.</text>
</comment>
<dbReference type="Proteomes" id="UP001172155">
    <property type="component" value="Unassembled WGS sequence"/>
</dbReference>
<evidence type="ECO:0000256" key="2">
    <source>
        <dbReference type="ARBA" id="ARBA00038334"/>
    </source>
</evidence>
<dbReference type="PRINTS" id="PR00111">
    <property type="entry name" value="ABHYDROLASE"/>
</dbReference>
<dbReference type="InterPro" id="IPR000639">
    <property type="entry name" value="Epox_hydrolase-like"/>
</dbReference>
<dbReference type="PANTHER" id="PTHR43329">
    <property type="entry name" value="EPOXIDE HYDROLASE"/>
    <property type="match status" value="1"/>
</dbReference>
<proteinExistence type="inferred from homology"/>
<dbReference type="GO" id="GO:0016787">
    <property type="term" value="F:hydrolase activity"/>
    <property type="evidence" value="ECO:0007669"/>
    <property type="project" value="UniProtKB-KW"/>
</dbReference>
<dbReference type="InterPro" id="IPR029058">
    <property type="entry name" value="AB_hydrolase_fold"/>
</dbReference>
<gene>
    <name evidence="4" type="ORF">B0T18DRAFT_450383</name>
</gene>
<evidence type="ECO:0000313" key="5">
    <source>
        <dbReference type="Proteomes" id="UP001172155"/>
    </source>
</evidence>
<dbReference type="EMBL" id="JAUKUD010000007">
    <property type="protein sequence ID" value="KAK0738404.1"/>
    <property type="molecule type" value="Genomic_DNA"/>
</dbReference>
<comment type="caution">
    <text evidence="4">The sequence shown here is derived from an EMBL/GenBank/DDBJ whole genome shotgun (WGS) entry which is preliminary data.</text>
</comment>
<keyword evidence="1 4" id="KW-0378">Hydrolase</keyword>
<keyword evidence="5" id="KW-1185">Reference proteome</keyword>
<dbReference type="PRINTS" id="PR00412">
    <property type="entry name" value="EPOXHYDRLASE"/>
</dbReference>
<evidence type="ECO:0000256" key="1">
    <source>
        <dbReference type="ARBA" id="ARBA00022801"/>
    </source>
</evidence>
<dbReference type="Gene3D" id="3.40.50.1820">
    <property type="entry name" value="alpha/beta hydrolase"/>
    <property type="match status" value="1"/>
</dbReference>
<protein>
    <submittedName>
        <fullName evidence="4">Alpha/Beta hydrolase protein</fullName>
    </submittedName>
</protein>
<organism evidence="4 5">
    <name type="scientific">Schizothecium vesticola</name>
    <dbReference type="NCBI Taxonomy" id="314040"/>
    <lineage>
        <taxon>Eukaryota</taxon>
        <taxon>Fungi</taxon>
        <taxon>Dikarya</taxon>
        <taxon>Ascomycota</taxon>
        <taxon>Pezizomycotina</taxon>
        <taxon>Sordariomycetes</taxon>
        <taxon>Sordariomycetidae</taxon>
        <taxon>Sordariales</taxon>
        <taxon>Schizotheciaceae</taxon>
        <taxon>Schizothecium</taxon>
    </lineage>
</organism>
<sequence>MAAVTPPPDKLVPNDPRVTHHTVTLNGHKWHYLLGTPPSSVPPAGTILLVHGHPDLAFGWRYQVPYLLSLNLRVIVPDMLGYGDTDAPEDPAEYSHRKICASLAALIRHVLPDPEENPRVLLGGHDWGGAVVWKFAALWHPEMVAGVFSVCTPYGPPQTEYGGLEALVERVPNFRYQLQLAGEELEELVTREGLVGGTRKGLHGPLNWYRTGKVNFEEEREVAAEGPARWMVTMPAMMISAKKDPFLPPWMSANMDRLFDDLVKHEVDASHWALWEAPNEVNGYIGEFVKRVLGGEKPLKASI</sequence>
<accession>A0AA40BQA0</accession>
<dbReference type="SUPFAM" id="SSF53474">
    <property type="entry name" value="alpha/beta-Hydrolases"/>
    <property type="match status" value="1"/>
</dbReference>
<feature type="domain" description="AB hydrolase-1" evidence="3">
    <location>
        <begin position="47"/>
        <end position="281"/>
    </location>
</feature>
<dbReference type="AlphaFoldDB" id="A0AA40BQA0"/>
<dbReference type="InterPro" id="IPR000073">
    <property type="entry name" value="AB_hydrolase_1"/>
</dbReference>